<dbReference type="Gene3D" id="1.20.1540.10">
    <property type="entry name" value="Rhomboid-like"/>
    <property type="match status" value="1"/>
</dbReference>
<dbReference type="SUPFAM" id="SSF144091">
    <property type="entry name" value="Rhomboid-like"/>
    <property type="match status" value="1"/>
</dbReference>
<dbReference type="PANTHER" id="PTHR45840">
    <property type="entry name" value="RHOMBOID-RELATED PROTEIN"/>
    <property type="match status" value="1"/>
</dbReference>
<name>A0A9W7G7R1_9STRA</name>
<evidence type="ECO:0000256" key="5">
    <source>
        <dbReference type="ARBA" id="ARBA00023136"/>
    </source>
</evidence>
<keyword evidence="4 6" id="KW-1133">Transmembrane helix</keyword>
<evidence type="ECO:0000259" key="7">
    <source>
        <dbReference type="Pfam" id="PF01694"/>
    </source>
</evidence>
<dbReference type="InterPro" id="IPR022764">
    <property type="entry name" value="Peptidase_S54_rhomboid_dom"/>
</dbReference>
<gene>
    <name evidence="8" type="ORF">TrCOL_g9966</name>
</gene>
<dbReference type="GO" id="GO:0016020">
    <property type="term" value="C:membrane"/>
    <property type="evidence" value="ECO:0007669"/>
    <property type="project" value="UniProtKB-SubCell"/>
</dbReference>
<accession>A0A9W7G7R1</accession>
<dbReference type="AlphaFoldDB" id="A0A9W7G7R1"/>
<evidence type="ECO:0000256" key="1">
    <source>
        <dbReference type="ARBA" id="ARBA00004141"/>
    </source>
</evidence>
<dbReference type="OrthoDB" id="193216at2759"/>
<protein>
    <recommendedName>
        <fullName evidence="7">Peptidase S54 rhomboid domain-containing protein</fullName>
    </recommendedName>
</protein>
<comment type="similarity">
    <text evidence="2">Belongs to the peptidase S54 family.</text>
</comment>
<dbReference type="InterPro" id="IPR051739">
    <property type="entry name" value="Rhomboid_IM_Serine_Proteases"/>
</dbReference>
<feature type="transmembrane region" description="Helical" evidence="6">
    <location>
        <begin position="234"/>
        <end position="252"/>
    </location>
</feature>
<keyword evidence="9" id="KW-1185">Reference proteome</keyword>
<keyword evidence="3 6" id="KW-0812">Transmembrane</keyword>
<keyword evidence="5 6" id="KW-0472">Membrane</keyword>
<dbReference type="Proteomes" id="UP001165065">
    <property type="component" value="Unassembled WGS sequence"/>
</dbReference>
<feature type="transmembrane region" description="Helical" evidence="6">
    <location>
        <begin position="178"/>
        <end position="198"/>
    </location>
</feature>
<feature type="transmembrane region" description="Helical" evidence="6">
    <location>
        <begin position="210"/>
        <end position="228"/>
    </location>
</feature>
<evidence type="ECO:0000256" key="6">
    <source>
        <dbReference type="SAM" id="Phobius"/>
    </source>
</evidence>
<comment type="caution">
    <text evidence="8">The sequence shown here is derived from an EMBL/GenBank/DDBJ whole genome shotgun (WGS) entry which is preliminary data.</text>
</comment>
<proteinExistence type="inferred from homology"/>
<dbReference type="GO" id="GO:0004252">
    <property type="term" value="F:serine-type endopeptidase activity"/>
    <property type="evidence" value="ECO:0007669"/>
    <property type="project" value="InterPro"/>
</dbReference>
<feature type="transmembrane region" description="Helical" evidence="6">
    <location>
        <begin position="121"/>
        <end position="142"/>
    </location>
</feature>
<feature type="domain" description="Peptidase S54 rhomboid" evidence="7">
    <location>
        <begin position="114"/>
        <end position="253"/>
    </location>
</feature>
<feature type="transmembrane region" description="Helical" evidence="6">
    <location>
        <begin position="54"/>
        <end position="73"/>
    </location>
</feature>
<comment type="subcellular location">
    <subcellularLocation>
        <location evidence="1">Membrane</location>
        <topology evidence="1">Multi-pass membrane protein</topology>
    </subcellularLocation>
</comment>
<sequence>MGKSRMTSMGLVQDAGPETTYVLDKDDVSVFSSATRSSRMALYENPNYLDEPTVFPYFIVIATLSQIVMYVVWISTADGKSGFQNPAFDQIGGPEVMWLESVSPFSSCENLHYELWRYVTYVWVHADVWHLIANCVMQFFLGASLESVHGWWRVGLLYILGGIAGGFNVTMFTPDVTVVGASGAIYALLGMVLANIWLNWEDMPLRFFRLFLIVLFITNDALMYVYAYDPFTSYVAHAGGFAFGTLAGVLFLRNLSVTRCEVVVYFFCSLLLLGLTAAWVSWWATHVIPAAAISGDRRDTCCTNILRYGLPNEGAVNGDYTCVETGGDSASLYDDANGDIYQVYEGGWVAI</sequence>
<dbReference type="EMBL" id="BRYA01000067">
    <property type="protein sequence ID" value="GMI36672.1"/>
    <property type="molecule type" value="Genomic_DNA"/>
</dbReference>
<evidence type="ECO:0000256" key="3">
    <source>
        <dbReference type="ARBA" id="ARBA00022692"/>
    </source>
</evidence>
<evidence type="ECO:0000313" key="9">
    <source>
        <dbReference type="Proteomes" id="UP001165065"/>
    </source>
</evidence>
<evidence type="ECO:0000256" key="4">
    <source>
        <dbReference type="ARBA" id="ARBA00022989"/>
    </source>
</evidence>
<reference evidence="9" key="1">
    <citation type="journal article" date="2023" name="Commun. Biol.">
        <title>Genome analysis of Parmales, the sister group of diatoms, reveals the evolutionary specialization of diatoms from phago-mixotrophs to photoautotrophs.</title>
        <authorList>
            <person name="Ban H."/>
            <person name="Sato S."/>
            <person name="Yoshikawa S."/>
            <person name="Yamada K."/>
            <person name="Nakamura Y."/>
            <person name="Ichinomiya M."/>
            <person name="Sato N."/>
            <person name="Blanc-Mathieu R."/>
            <person name="Endo H."/>
            <person name="Kuwata A."/>
            <person name="Ogata H."/>
        </authorList>
    </citation>
    <scope>NUCLEOTIDE SEQUENCE [LARGE SCALE GENOMIC DNA]</scope>
</reference>
<organism evidence="8 9">
    <name type="scientific">Triparma columacea</name>
    <dbReference type="NCBI Taxonomy" id="722753"/>
    <lineage>
        <taxon>Eukaryota</taxon>
        <taxon>Sar</taxon>
        <taxon>Stramenopiles</taxon>
        <taxon>Ochrophyta</taxon>
        <taxon>Bolidophyceae</taxon>
        <taxon>Parmales</taxon>
        <taxon>Triparmaceae</taxon>
        <taxon>Triparma</taxon>
    </lineage>
</organism>
<evidence type="ECO:0000256" key="2">
    <source>
        <dbReference type="ARBA" id="ARBA00009045"/>
    </source>
</evidence>
<evidence type="ECO:0000313" key="8">
    <source>
        <dbReference type="EMBL" id="GMI36672.1"/>
    </source>
</evidence>
<dbReference type="Pfam" id="PF01694">
    <property type="entry name" value="Rhomboid"/>
    <property type="match status" value="1"/>
</dbReference>
<feature type="transmembrane region" description="Helical" evidence="6">
    <location>
        <begin position="154"/>
        <end position="172"/>
    </location>
</feature>
<feature type="transmembrane region" description="Helical" evidence="6">
    <location>
        <begin position="264"/>
        <end position="284"/>
    </location>
</feature>
<dbReference type="PANTHER" id="PTHR45840:SF2">
    <property type="entry name" value="PROTEIN RHOMBOID-RELATED"/>
    <property type="match status" value="1"/>
</dbReference>
<dbReference type="InterPro" id="IPR035952">
    <property type="entry name" value="Rhomboid-like_sf"/>
</dbReference>